<feature type="repeat" description="TPR" evidence="1">
    <location>
        <begin position="242"/>
        <end position="275"/>
    </location>
</feature>
<dbReference type="Pfam" id="PF13181">
    <property type="entry name" value="TPR_8"/>
    <property type="match status" value="1"/>
</dbReference>
<gene>
    <name evidence="4" type="ORF">SB4_06365</name>
</gene>
<keyword evidence="1" id="KW-0802">TPR repeat</keyword>
<evidence type="ECO:0000313" key="4">
    <source>
        <dbReference type="EMBL" id="KTW01246.1"/>
    </source>
</evidence>
<name>A0A147IZI5_9SPHN</name>
<dbReference type="SUPFAM" id="SSF48452">
    <property type="entry name" value="TPR-like"/>
    <property type="match status" value="1"/>
</dbReference>
<dbReference type="InterPro" id="IPR048987">
    <property type="entry name" value="PIN-TPR-GreABC"/>
</dbReference>
<dbReference type="Gene3D" id="1.25.40.10">
    <property type="entry name" value="Tetratricopeptide repeat domain"/>
    <property type="match status" value="3"/>
</dbReference>
<dbReference type="InterPro" id="IPR011990">
    <property type="entry name" value="TPR-like_helical_dom_sf"/>
</dbReference>
<dbReference type="OrthoDB" id="7281435at2"/>
<dbReference type="PATRIC" id="fig|33051.4.peg.1941"/>
<dbReference type="Pfam" id="PF20698">
    <property type="entry name" value="PIN-TPR-GreABC"/>
    <property type="match status" value="1"/>
</dbReference>
<feature type="domain" description="PIN" evidence="3">
    <location>
        <begin position="988"/>
        <end position="1127"/>
    </location>
</feature>
<dbReference type="InterPro" id="IPR019734">
    <property type="entry name" value="TPR_rpt"/>
</dbReference>
<evidence type="ECO:0000256" key="2">
    <source>
        <dbReference type="SAM" id="Coils"/>
    </source>
</evidence>
<dbReference type="RefSeq" id="WP_058751880.1">
    <property type="nucleotide sequence ID" value="NZ_LDTE01000031.1"/>
</dbReference>
<sequence>MSDVLSRALPAPKRWQEFESLAFDVYRRLWQTTDADLHGRTGQPQAGVDVFGTNRLEKQFTGVQCKGKDADYGGALTEAELRDEVAKALMFQPPLDVYIVLTTAPNDVAIQRIARKITADHASKGLFEVRVTGWDTFRHYVADHQDLLLKYFRDFAPVDVVGALESSKVEQRQDIAQLTRMLQSTQRMVTDLRDDKAGTDELATRVNEVSKLIADGSPKAALKRLDALVAEEGASASPLAQYRLLASKGNAHYALGDETTAISFFREAYDAYPEFPNARATMAVVHLFEGDREKAFALASAALAEDPTSARTAGIVLDTAPKDMSLDALTALLHPDLLDDFEIKLHLAIRAHEHGDEVSHRRFAEEALALAPEDWRALSAVAEAYSQPLVAMDGLALTHVIPVDVRADVEKATELNGKAWEILAQRDASFQGRHVAANLVSLLSLLGRDEEAMVVLDQALTTNPTYDPLVFRAAQRFASDGDWKSAAQALDQVSETEMSFDALLMRTQAALILKDAVSAAAFCERLAAKAVTEPLIPERDQLIEALRVRAAILAGADQNTAFEAAIEASPNAIVLRSVLFDDLGEEDPLRLRMVDEIRALAVADLSLRERIHAAETLYEAGHFSLAADLFEPLHDTSDSHALRRRLNALLHADRRADARRLFESLSPALRSAPGYVSAGVNIYERVGLLKPAIDLLERALKRDDNLTNRLGWMQLLSRSGRHDAFHTWLKVVPEDIAGEPRELMSLARVIDRYLGDDPKALAIGYRALRTGYKDPQIHLGYALGLIINGRPNQAALAASDEIGPGAGFTLRNETTGELIYRVIETAPDPVVERGEVAPSDPFAKRLIGLKLDDTIEIAKVGVGPQSHKVTELQSRYLFAHHRTLRDFPGLFPGHPAFGSFEIDESKGNEKFEQMFALARDRAAQGQEIETLYRENILPLPMAAKFGGATVFDIWEAFSANPTLGLKCALGVPGEFDVGRTASIAGITLVDPLTLYGWTRMGVTAILAKSPDRLAVVQATIDVLRELVEEREAQRGKKLGTFGWDGERYHLIELSEEAIEQQIADATAALHFAESLMLVPAESDHALTEEIFDMLKGMDPAYHDTLLASLQPKRAFLTDDLGIRAIAQEAGAAGTWTQAFVQAGHRPGGISHPEYRQVLAALLERHHRFTPIGYVEVLAELLGSGWAVNDRLKSFARVMTGPEIDRASVGNLLARLLVNSSRTAPTDAALAAFHREYVAACHASGRPDDVEEVYALVAAAAQDLLAGSINRVTLPPQLMATTNMHSPVSLTLAARKSARGEAGQLFKRLENGGLTLNA</sequence>
<evidence type="ECO:0000256" key="1">
    <source>
        <dbReference type="PROSITE-ProRule" id="PRU00339"/>
    </source>
</evidence>
<proteinExistence type="predicted"/>
<feature type="coiled-coil region" evidence="2">
    <location>
        <begin position="168"/>
        <end position="195"/>
    </location>
</feature>
<dbReference type="EMBL" id="LDTE01000031">
    <property type="protein sequence ID" value="KTW01246.1"/>
    <property type="molecule type" value="Genomic_DNA"/>
</dbReference>
<comment type="caution">
    <text evidence="4">The sequence shown here is derived from an EMBL/GenBank/DDBJ whole genome shotgun (WGS) entry which is preliminary data.</text>
</comment>
<dbReference type="Proteomes" id="UP000074072">
    <property type="component" value="Unassembled WGS sequence"/>
</dbReference>
<protein>
    <recommendedName>
        <fullName evidence="3">PIN domain-containing protein</fullName>
    </recommendedName>
</protein>
<evidence type="ECO:0000313" key="5">
    <source>
        <dbReference type="Proteomes" id="UP000074072"/>
    </source>
</evidence>
<reference evidence="4 5" key="1">
    <citation type="journal article" date="2016" name="Front. Microbiol.">
        <title>Genomic Resource of Rice Seed Associated Bacteria.</title>
        <authorList>
            <person name="Midha S."/>
            <person name="Bansal K."/>
            <person name="Sharma S."/>
            <person name="Kumar N."/>
            <person name="Patil P.P."/>
            <person name="Chaudhry V."/>
            <person name="Patil P.B."/>
        </authorList>
    </citation>
    <scope>NUCLEOTIDE SEQUENCE [LARGE SCALE GENOMIC DNA]</scope>
    <source>
        <strain evidence="4 5">SB4</strain>
    </source>
</reference>
<dbReference type="SMART" id="SM00028">
    <property type="entry name" value="TPR"/>
    <property type="match status" value="4"/>
</dbReference>
<dbReference type="PROSITE" id="PS50005">
    <property type="entry name" value="TPR"/>
    <property type="match status" value="1"/>
</dbReference>
<organism evidence="4 5">
    <name type="scientific">Sphingomonas sanguinis</name>
    <dbReference type="NCBI Taxonomy" id="33051"/>
    <lineage>
        <taxon>Bacteria</taxon>
        <taxon>Pseudomonadati</taxon>
        <taxon>Pseudomonadota</taxon>
        <taxon>Alphaproteobacteria</taxon>
        <taxon>Sphingomonadales</taxon>
        <taxon>Sphingomonadaceae</taxon>
        <taxon>Sphingomonas</taxon>
    </lineage>
</organism>
<keyword evidence="2" id="KW-0175">Coiled coil</keyword>
<accession>A0A147IZI5</accession>
<evidence type="ECO:0000259" key="3">
    <source>
        <dbReference type="Pfam" id="PF20698"/>
    </source>
</evidence>